<organism evidence="8 9">
    <name type="scientific">Saccoglossus kowalevskii</name>
    <name type="common">Acorn worm</name>
    <dbReference type="NCBI Taxonomy" id="10224"/>
    <lineage>
        <taxon>Eukaryota</taxon>
        <taxon>Metazoa</taxon>
        <taxon>Hemichordata</taxon>
        <taxon>Enteropneusta</taxon>
        <taxon>Harrimaniidae</taxon>
        <taxon>Saccoglossus</taxon>
    </lineage>
</organism>
<protein>
    <recommendedName>
        <fullName evidence="3">Transmembrane protein 19</fullName>
    </recommendedName>
</protein>
<dbReference type="Proteomes" id="UP000694865">
    <property type="component" value="Unplaced"/>
</dbReference>
<evidence type="ECO:0000256" key="7">
    <source>
        <dbReference type="SAM" id="Phobius"/>
    </source>
</evidence>
<proteinExistence type="inferred from homology"/>
<gene>
    <name evidence="9" type="primary">LOC102800752</name>
</gene>
<evidence type="ECO:0000256" key="4">
    <source>
        <dbReference type="ARBA" id="ARBA00022692"/>
    </source>
</evidence>
<evidence type="ECO:0000313" key="8">
    <source>
        <dbReference type="Proteomes" id="UP000694865"/>
    </source>
</evidence>
<evidence type="ECO:0000256" key="2">
    <source>
        <dbReference type="ARBA" id="ARBA00009012"/>
    </source>
</evidence>
<evidence type="ECO:0000256" key="5">
    <source>
        <dbReference type="ARBA" id="ARBA00022989"/>
    </source>
</evidence>
<dbReference type="RefSeq" id="XP_006821683.1">
    <property type="nucleotide sequence ID" value="XM_006821620.1"/>
</dbReference>
<comment type="similarity">
    <text evidence="2">Belongs to the TMEM19 family.</text>
</comment>
<evidence type="ECO:0000256" key="6">
    <source>
        <dbReference type="ARBA" id="ARBA00023136"/>
    </source>
</evidence>
<feature type="transmembrane region" description="Helical" evidence="7">
    <location>
        <begin position="61"/>
        <end position="85"/>
    </location>
</feature>
<keyword evidence="4 7" id="KW-0812">Transmembrane</keyword>
<comment type="subcellular location">
    <subcellularLocation>
        <location evidence="1">Membrane</location>
        <topology evidence="1">Multi-pass membrane protein</topology>
    </subcellularLocation>
</comment>
<sequence length="107" mass="12157">MLVCITFTAFSGKYRQLRSFNQSPSVHPVSPWRFLFAFLLPIYFTRTGLNKKSLDVSGAVAALVVGFVMTISNYCFCAALIVFFITGSKVTKFKAERKRQIDPQYQE</sequence>
<reference evidence="9" key="1">
    <citation type="submission" date="2025-08" db="UniProtKB">
        <authorList>
            <consortium name="RefSeq"/>
        </authorList>
    </citation>
    <scope>IDENTIFICATION</scope>
    <source>
        <tissue evidence="9">Testes</tissue>
    </source>
</reference>
<feature type="transmembrane region" description="Helical" evidence="7">
    <location>
        <begin position="31"/>
        <end position="49"/>
    </location>
</feature>
<evidence type="ECO:0000256" key="3">
    <source>
        <dbReference type="ARBA" id="ARBA00014258"/>
    </source>
</evidence>
<dbReference type="InterPro" id="IPR002794">
    <property type="entry name" value="DUF92_TMEM19"/>
</dbReference>
<name>A0ABM0MNU2_SACKO</name>
<keyword evidence="6 7" id="KW-0472">Membrane</keyword>
<evidence type="ECO:0000256" key="1">
    <source>
        <dbReference type="ARBA" id="ARBA00004141"/>
    </source>
</evidence>
<evidence type="ECO:0000313" key="9">
    <source>
        <dbReference type="RefSeq" id="XP_006821683.1"/>
    </source>
</evidence>
<dbReference type="GeneID" id="102800752"/>
<feature type="non-terminal residue" evidence="9">
    <location>
        <position position="107"/>
    </location>
</feature>
<dbReference type="PANTHER" id="PTHR13353:SF5">
    <property type="entry name" value="TRANSMEMBRANE PROTEIN 19"/>
    <property type="match status" value="1"/>
</dbReference>
<dbReference type="Pfam" id="PF01940">
    <property type="entry name" value="DUF92"/>
    <property type="match status" value="1"/>
</dbReference>
<keyword evidence="5 7" id="KW-1133">Transmembrane helix</keyword>
<keyword evidence="8" id="KW-1185">Reference proteome</keyword>
<accession>A0ABM0MNU2</accession>
<dbReference type="PANTHER" id="PTHR13353">
    <property type="entry name" value="TRANSMEMBRANE PROTEIN 19"/>
    <property type="match status" value="1"/>
</dbReference>